<feature type="compositionally biased region" description="Basic and acidic residues" evidence="1">
    <location>
        <begin position="1"/>
        <end position="14"/>
    </location>
</feature>
<reference evidence="2" key="2">
    <citation type="submission" date="2020-09" db="EMBL/GenBank/DDBJ databases">
        <authorList>
            <person name="Sun Q."/>
            <person name="Zhou Y."/>
        </authorList>
    </citation>
    <scope>NUCLEOTIDE SEQUENCE</scope>
    <source>
        <strain evidence="2">CGMCC 1.10998</strain>
    </source>
</reference>
<feature type="compositionally biased region" description="Basic and acidic residues" evidence="1">
    <location>
        <begin position="51"/>
        <end position="61"/>
    </location>
</feature>
<evidence type="ECO:0000313" key="3">
    <source>
        <dbReference type="Proteomes" id="UP000637423"/>
    </source>
</evidence>
<dbReference type="RefSeq" id="WP_188564688.1">
    <property type="nucleotide sequence ID" value="NZ_BMED01000001.1"/>
</dbReference>
<proteinExistence type="predicted"/>
<accession>A0A916UA43</accession>
<evidence type="ECO:0000256" key="1">
    <source>
        <dbReference type="SAM" id="MobiDB-lite"/>
    </source>
</evidence>
<organism evidence="2 3">
    <name type="scientific">Undibacterium terreum</name>
    <dbReference type="NCBI Taxonomy" id="1224302"/>
    <lineage>
        <taxon>Bacteria</taxon>
        <taxon>Pseudomonadati</taxon>
        <taxon>Pseudomonadota</taxon>
        <taxon>Betaproteobacteria</taxon>
        <taxon>Burkholderiales</taxon>
        <taxon>Oxalobacteraceae</taxon>
        <taxon>Undibacterium</taxon>
    </lineage>
</organism>
<name>A0A916UA43_9BURK</name>
<sequence>MNKQSEMKNEKQDGKQTTAAEDLHEQHLKSEQQSHKGDQRSDAARAANDGLDDRFFSKSEKQASQNEIANRGKK</sequence>
<gene>
    <name evidence="2" type="ORF">GCM10011396_08260</name>
</gene>
<dbReference type="Proteomes" id="UP000637423">
    <property type="component" value="Unassembled WGS sequence"/>
</dbReference>
<evidence type="ECO:0000313" key="2">
    <source>
        <dbReference type="EMBL" id="GGC63626.1"/>
    </source>
</evidence>
<feature type="compositionally biased region" description="Basic and acidic residues" evidence="1">
    <location>
        <begin position="21"/>
        <end position="43"/>
    </location>
</feature>
<dbReference type="AlphaFoldDB" id="A0A916UA43"/>
<dbReference type="EMBL" id="BMED01000001">
    <property type="protein sequence ID" value="GGC63626.1"/>
    <property type="molecule type" value="Genomic_DNA"/>
</dbReference>
<feature type="region of interest" description="Disordered" evidence="1">
    <location>
        <begin position="1"/>
        <end position="74"/>
    </location>
</feature>
<comment type="caution">
    <text evidence="2">The sequence shown here is derived from an EMBL/GenBank/DDBJ whole genome shotgun (WGS) entry which is preliminary data.</text>
</comment>
<keyword evidence="3" id="KW-1185">Reference proteome</keyword>
<protein>
    <submittedName>
        <fullName evidence="2">Uncharacterized protein</fullName>
    </submittedName>
</protein>
<reference evidence="2" key="1">
    <citation type="journal article" date="2014" name="Int. J. Syst. Evol. Microbiol.">
        <title>Complete genome sequence of Corynebacterium casei LMG S-19264T (=DSM 44701T), isolated from a smear-ripened cheese.</title>
        <authorList>
            <consortium name="US DOE Joint Genome Institute (JGI-PGF)"/>
            <person name="Walter F."/>
            <person name="Albersmeier A."/>
            <person name="Kalinowski J."/>
            <person name="Ruckert C."/>
        </authorList>
    </citation>
    <scope>NUCLEOTIDE SEQUENCE</scope>
    <source>
        <strain evidence="2">CGMCC 1.10998</strain>
    </source>
</reference>